<dbReference type="PANTHER" id="PTHR12977:SF4">
    <property type="entry name" value="HISTONE-LYSINE N-METHYLTRANSFERASE KMT5B"/>
    <property type="match status" value="1"/>
</dbReference>
<reference evidence="3" key="1">
    <citation type="journal article" date="2020" name="Fungal Divers.">
        <title>Resolving the Mortierellaceae phylogeny through synthesis of multi-gene phylogenetics and phylogenomics.</title>
        <authorList>
            <person name="Vandepol N."/>
            <person name="Liber J."/>
            <person name="Desiro A."/>
            <person name="Na H."/>
            <person name="Kennedy M."/>
            <person name="Barry K."/>
            <person name="Grigoriev I.V."/>
            <person name="Miller A.N."/>
            <person name="O'Donnell K."/>
            <person name="Stajich J.E."/>
            <person name="Bonito G."/>
        </authorList>
    </citation>
    <scope>NUCLEOTIDE SEQUENCE</scope>
    <source>
        <strain evidence="3">BC1065</strain>
    </source>
</reference>
<protein>
    <submittedName>
        <fullName evidence="3">Histone-lysine N-methyltransferase set9</fullName>
    </submittedName>
</protein>
<dbReference type="GO" id="GO:0042799">
    <property type="term" value="F:histone H4K20 methyltransferase activity"/>
    <property type="evidence" value="ECO:0007669"/>
    <property type="project" value="TreeGrafter"/>
</dbReference>
<dbReference type="Proteomes" id="UP000807716">
    <property type="component" value="Unassembled WGS sequence"/>
</dbReference>
<dbReference type="EMBL" id="JAAAJB010000057">
    <property type="protein sequence ID" value="KAG0268201.1"/>
    <property type="molecule type" value="Genomic_DNA"/>
</dbReference>
<evidence type="ECO:0000313" key="4">
    <source>
        <dbReference type="Proteomes" id="UP000807716"/>
    </source>
</evidence>
<dbReference type="OrthoDB" id="6627536at2759"/>
<dbReference type="AlphaFoldDB" id="A0A9P6UBX2"/>
<evidence type="ECO:0000259" key="2">
    <source>
        <dbReference type="PROSITE" id="PS50280"/>
    </source>
</evidence>
<evidence type="ECO:0000256" key="1">
    <source>
        <dbReference type="SAM" id="MobiDB-lite"/>
    </source>
</evidence>
<dbReference type="GO" id="GO:0005634">
    <property type="term" value="C:nucleus"/>
    <property type="evidence" value="ECO:0007669"/>
    <property type="project" value="TreeGrafter"/>
</dbReference>
<dbReference type="PROSITE" id="PS50280">
    <property type="entry name" value="SET"/>
    <property type="match status" value="1"/>
</dbReference>
<dbReference type="SMART" id="SM00317">
    <property type="entry name" value="SET"/>
    <property type="match status" value="1"/>
</dbReference>
<gene>
    <name evidence="3" type="primary">SET9_1</name>
    <name evidence="3" type="ORF">DFQ27_007310</name>
</gene>
<feature type="region of interest" description="Disordered" evidence="1">
    <location>
        <begin position="497"/>
        <end position="533"/>
    </location>
</feature>
<feature type="compositionally biased region" description="Acidic residues" evidence="1">
    <location>
        <begin position="448"/>
        <end position="465"/>
    </location>
</feature>
<dbReference type="Pfam" id="PF00856">
    <property type="entry name" value="SET"/>
    <property type="match status" value="1"/>
</dbReference>
<feature type="region of interest" description="Disordered" evidence="1">
    <location>
        <begin position="414"/>
        <end position="469"/>
    </location>
</feature>
<dbReference type="PANTHER" id="PTHR12977">
    <property type="entry name" value="SUPPRESSOR OF VARIEGATION 4-20-RELATED"/>
    <property type="match status" value="1"/>
</dbReference>
<feature type="compositionally biased region" description="Polar residues" evidence="1">
    <location>
        <begin position="428"/>
        <end position="439"/>
    </location>
</feature>
<dbReference type="CDD" id="cd10524">
    <property type="entry name" value="SET_Suv4-20-like"/>
    <property type="match status" value="1"/>
</dbReference>
<feature type="domain" description="SET" evidence="2">
    <location>
        <begin position="153"/>
        <end position="268"/>
    </location>
</feature>
<sequence>MNQDFIPLTPNHPNIVLNNMGLSSSSSPLSLTTTSEHGLTEENRDADCSSSHSLVAPQPPSAKHHDGPNAMDALKCAVLDIIQVHIIVNSRVTAAVDALLEIDVIKQILAARAKETYDLEKDQATNFAECLNKLHADFRTHAKRYLGLYMPKAGIEIGQTDRYTAVTNKSEACVTANLSFSPGDQLRCCTGTIAVLSEQEEKELEHDTKDFSVIRTSRRGTCLFLGPARFVNHDCDPNCEFIPAGQEAISFKVIKPIHVNDEITTKYGDNYFGPNNRECLCATCERRKEGAFSMNAPMEEVEEAPVFDILDDEEPMTRRLRSRNARAAAPAPIMITPPRQASSPLRTQSPDINPKAPEVAPPTPEEDQPPSESISSDIAAPGPINQSPSDAELAAAIVLSSLGVPCSPDVLQPKTSFDSDMYKIPLDNDSSFGSEQSDGLSIAPADDAPADEVSADEVPADEAPADEAPVMDDLCDKFCRLDVYQEKNFRMTIGFLVNSTDSDDDDSSDTLSSPGEDSDDSDQESRPQISVSAQTMPCDKLYVFDLGHHVKQEQAAGTDILQQWSH</sequence>
<dbReference type="SUPFAM" id="SSF82199">
    <property type="entry name" value="SET domain"/>
    <property type="match status" value="1"/>
</dbReference>
<organism evidence="3 4">
    <name type="scientific">Actinomortierella ambigua</name>
    <dbReference type="NCBI Taxonomy" id="1343610"/>
    <lineage>
        <taxon>Eukaryota</taxon>
        <taxon>Fungi</taxon>
        <taxon>Fungi incertae sedis</taxon>
        <taxon>Mucoromycota</taxon>
        <taxon>Mortierellomycotina</taxon>
        <taxon>Mortierellomycetes</taxon>
        <taxon>Mortierellales</taxon>
        <taxon>Mortierellaceae</taxon>
        <taxon>Actinomortierella</taxon>
    </lineage>
</organism>
<feature type="compositionally biased region" description="Polar residues" evidence="1">
    <location>
        <begin position="339"/>
        <end position="351"/>
    </location>
</feature>
<comment type="caution">
    <text evidence="3">The sequence shown here is derived from an EMBL/GenBank/DDBJ whole genome shotgun (WGS) entry which is preliminary data.</text>
</comment>
<accession>A0A9P6UBX2</accession>
<keyword evidence="4" id="KW-1185">Reference proteome</keyword>
<proteinExistence type="predicted"/>
<name>A0A9P6UBX2_9FUNG</name>
<dbReference type="InterPro" id="IPR046341">
    <property type="entry name" value="SET_dom_sf"/>
</dbReference>
<feature type="compositionally biased region" description="Basic and acidic residues" evidence="1">
    <location>
        <begin position="38"/>
        <end position="47"/>
    </location>
</feature>
<feature type="compositionally biased region" description="Low complexity" evidence="1">
    <location>
        <begin position="26"/>
        <end position="35"/>
    </location>
</feature>
<evidence type="ECO:0000313" key="3">
    <source>
        <dbReference type="EMBL" id="KAG0268201.1"/>
    </source>
</evidence>
<dbReference type="InterPro" id="IPR039977">
    <property type="entry name" value="Suv4-20/Set9"/>
</dbReference>
<feature type="region of interest" description="Disordered" evidence="1">
    <location>
        <begin position="26"/>
        <end position="68"/>
    </location>
</feature>
<dbReference type="InterPro" id="IPR001214">
    <property type="entry name" value="SET_dom"/>
</dbReference>
<feature type="region of interest" description="Disordered" evidence="1">
    <location>
        <begin position="319"/>
        <end position="387"/>
    </location>
</feature>
<dbReference type="Gene3D" id="2.170.270.10">
    <property type="entry name" value="SET domain"/>
    <property type="match status" value="1"/>
</dbReference>